<protein>
    <submittedName>
        <fullName evidence="1">Uncharacterized protein</fullName>
    </submittedName>
</protein>
<name>A0ACD0P4R8_9BASI</name>
<organism evidence="1 2">
    <name type="scientific">Violaceomyces palustris</name>
    <dbReference type="NCBI Taxonomy" id="1673888"/>
    <lineage>
        <taxon>Eukaryota</taxon>
        <taxon>Fungi</taxon>
        <taxon>Dikarya</taxon>
        <taxon>Basidiomycota</taxon>
        <taxon>Ustilaginomycotina</taxon>
        <taxon>Ustilaginomycetes</taxon>
        <taxon>Violaceomycetales</taxon>
        <taxon>Violaceomycetaceae</taxon>
        <taxon>Violaceomyces</taxon>
    </lineage>
</organism>
<sequence length="281" mass="29346">MSQPSIASESTPPLGGSSFSSSSATTIIQTTGNSQSRILRPQLDTLASLATSPRPAYTLATIFALSAPFGFSSAVQGQEASSGHKHAPPANSVSSAKGSSLMATKAMPPFWQLAGLAAIFAGGGYIIEQGDPLNGSGVISAWSITYLIFRTMPTLTSLVKSPLALGLSLSTATLGLGVHGSYYFDKTSWKGAVPGLLDVDSGALARQSKAVEDTVERRKPQLIREKVDEKLASSIPDPHEVEPTEATSASKPEIVAKAMGNGRFRSLVDVDLGRRSAERLV</sequence>
<reference evidence="1 2" key="1">
    <citation type="journal article" date="2018" name="Mol. Biol. Evol.">
        <title>Broad Genomic Sampling Reveals a Smut Pathogenic Ancestry of the Fungal Clade Ustilaginomycotina.</title>
        <authorList>
            <person name="Kijpornyongpan T."/>
            <person name="Mondo S.J."/>
            <person name="Barry K."/>
            <person name="Sandor L."/>
            <person name="Lee J."/>
            <person name="Lipzen A."/>
            <person name="Pangilinan J."/>
            <person name="LaButti K."/>
            <person name="Hainaut M."/>
            <person name="Henrissat B."/>
            <person name="Grigoriev I.V."/>
            <person name="Spatafora J.W."/>
            <person name="Aime M.C."/>
        </authorList>
    </citation>
    <scope>NUCLEOTIDE SEQUENCE [LARGE SCALE GENOMIC DNA]</scope>
    <source>
        <strain evidence="1 2">SA 807</strain>
    </source>
</reference>
<accession>A0ACD0P4R8</accession>
<gene>
    <name evidence="1" type="ORF">IE53DRAFT_366690</name>
</gene>
<dbReference type="EMBL" id="KZ819744">
    <property type="protein sequence ID" value="PWN53054.1"/>
    <property type="molecule type" value="Genomic_DNA"/>
</dbReference>
<dbReference type="Proteomes" id="UP000245626">
    <property type="component" value="Unassembled WGS sequence"/>
</dbReference>
<proteinExistence type="predicted"/>
<evidence type="ECO:0000313" key="2">
    <source>
        <dbReference type="Proteomes" id="UP000245626"/>
    </source>
</evidence>
<keyword evidence="2" id="KW-1185">Reference proteome</keyword>
<evidence type="ECO:0000313" key="1">
    <source>
        <dbReference type="EMBL" id="PWN53054.1"/>
    </source>
</evidence>